<evidence type="ECO:0000313" key="2">
    <source>
        <dbReference type="Proteomes" id="UP000505306"/>
    </source>
</evidence>
<proteinExistence type="predicted"/>
<sequence>MKTLIFCFLFSTILFGQSVRPEYRNLKCDENLEYDFIEINDKKHIYKIVWLSFEVKDNDTIYIGDIIIPGLDKNTDTLFLKKTLREIGKKEHFSGFMVHGDCKSRDIGFQAVYPSQKEREHMNLYRIGKFYLD</sequence>
<dbReference type="KEGG" id="mgel:G5B37_03565"/>
<dbReference type="Proteomes" id="UP000505306">
    <property type="component" value="Chromosome"/>
</dbReference>
<gene>
    <name evidence="1" type="ORF">G5B37_03565</name>
</gene>
<keyword evidence="2" id="KW-1185">Reference proteome</keyword>
<name>A0A6G6GJJ4_9FLAO</name>
<accession>A0A6G6GJJ4</accession>
<reference evidence="1 2" key="1">
    <citation type="submission" date="2020-02" db="EMBL/GenBank/DDBJ databases">
        <title>Complete genome sequence of Flavobacteriaceae bacterium.</title>
        <authorList>
            <person name="Kim S.-J."/>
            <person name="Kim Y.-S."/>
            <person name="Kim K.-H."/>
        </authorList>
    </citation>
    <scope>NUCLEOTIDE SEQUENCE [LARGE SCALE GENOMIC DNA]</scope>
    <source>
        <strain evidence="1 2">RR4-40</strain>
    </source>
</reference>
<protein>
    <submittedName>
        <fullName evidence="1">Uncharacterized protein</fullName>
    </submittedName>
</protein>
<evidence type="ECO:0000313" key="1">
    <source>
        <dbReference type="EMBL" id="QIE58670.1"/>
    </source>
</evidence>
<organism evidence="1 2">
    <name type="scientific">Rasiella rasia</name>
    <dbReference type="NCBI Taxonomy" id="2744027"/>
    <lineage>
        <taxon>Bacteria</taxon>
        <taxon>Pseudomonadati</taxon>
        <taxon>Bacteroidota</taxon>
        <taxon>Flavobacteriia</taxon>
        <taxon>Flavobacteriales</taxon>
        <taxon>Flavobacteriaceae</taxon>
        <taxon>Rasiella</taxon>
    </lineage>
</organism>
<dbReference type="EMBL" id="CP049057">
    <property type="protein sequence ID" value="QIE58670.1"/>
    <property type="molecule type" value="Genomic_DNA"/>
</dbReference>
<dbReference type="AlphaFoldDB" id="A0A6G6GJJ4"/>
<dbReference type="RefSeq" id="WP_164678701.1">
    <property type="nucleotide sequence ID" value="NZ_CP049057.1"/>
</dbReference>